<dbReference type="EnsemblMetazoa" id="CJA40428.1">
    <property type="protein sequence ID" value="CJA40428.1"/>
    <property type="gene ID" value="WBGene00216276"/>
</dbReference>
<accession>A0A8R1IRB3</accession>
<reference evidence="2" key="2">
    <citation type="submission" date="2022-06" db="UniProtKB">
        <authorList>
            <consortium name="EnsemblMetazoa"/>
        </authorList>
    </citation>
    <scope>IDENTIFICATION</scope>
    <source>
        <strain evidence="2">DF5081</strain>
    </source>
</reference>
<proteinExistence type="predicted"/>
<reference evidence="3" key="1">
    <citation type="submission" date="2010-08" db="EMBL/GenBank/DDBJ databases">
        <authorList>
            <consortium name="Caenorhabditis japonica Sequencing Consortium"/>
            <person name="Wilson R.K."/>
        </authorList>
    </citation>
    <scope>NUCLEOTIDE SEQUENCE [LARGE SCALE GENOMIC DNA]</scope>
    <source>
        <strain evidence="3">DF5081</strain>
    </source>
</reference>
<protein>
    <submittedName>
        <fullName evidence="2">Uncharacterized protein</fullName>
    </submittedName>
</protein>
<sequence length="99" mass="10757">MSPAYSEDVRFRMTLRSERPHKMSSVQPQFGLFRVAPDSTPIRSSVRAPLTPRNYTTTTTQSFAASAGGGDTKKPRGTAHLSSTALPAMYAARGNSPRK</sequence>
<evidence type="ECO:0000313" key="3">
    <source>
        <dbReference type="Proteomes" id="UP000005237"/>
    </source>
</evidence>
<evidence type="ECO:0000313" key="2">
    <source>
        <dbReference type="EnsemblMetazoa" id="CJA40428.1"/>
    </source>
</evidence>
<keyword evidence="3" id="KW-1185">Reference proteome</keyword>
<name>A0A8R1IRB3_CAEJA</name>
<evidence type="ECO:0000256" key="1">
    <source>
        <dbReference type="SAM" id="MobiDB-lite"/>
    </source>
</evidence>
<feature type="region of interest" description="Disordered" evidence="1">
    <location>
        <begin position="42"/>
        <end position="99"/>
    </location>
</feature>
<dbReference type="AlphaFoldDB" id="A0A8R1IRB3"/>
<dbReference type="Proteomes" id="UP000005237">
    <property type="component" value="Unassembled WGS sequence"/>
</dbReference>
<organism evidence="2 3">
    <name type="scientific">Caenorhabditis japonica</name>
    <dbReference type="NCBI Taxonomy" id="281687"/>
    <lineage>
        <taxon>Eukaryota</taxon>
        <taxon>Metazoa</taxon>
        <taxon>Ecdysozoa</taxon>
        <taxon>Nematoda</taxon>
        <taxon>Chromadorea</taxon>
        <taxon>Rhabditida</taxon>
        <taxon>Rhabditina</taxon>
        <taxon>Rhabditomorpha</taxon>
        <taxon>Rhabditoidea</taxon>
        <taxon>Rhabditidae</taxon>
        <taxon>Peloderinae</taxon>
        <taxon>Caenorhabditis</taxon>
    </lineage>
</organism>